<feature type="transmembrane region" description="Helical" evidence="1">
    <location>
        <begin position="296"/>
        <end position="318"/>
    </location>
</feature>
<feature type="transmembrane region" description="Helical" evidence="1">
    <location>
        <begin position="101"/>
        <end position="124"/>
    </location>
</feature>
<feature type="transmembrane region" description="Helical" evidence="1">
    <location>
        <begin position="187"/>
        <end position="205"/>
    </location>
</feature>
<keyword evidence="1" id="KW-0472">Membrane</keyword>
<sequence length="404" mass="45281">MNKSDADYLLTLPIERRDISLALFISNIILFGMLFLILGAYSIGVLGLLFIPVSLAFAIISESFLIILRNINGYYRVLFTILIGLWYISPFFKFYYSPTSIFLGVNYGYAFLLLLLLLTLLLALKNLDKIQYNIYSSKIPGLVNNMINFAGKSRFMAIFTKSFLLFEIPTVTTTNEGRKASATRIKMYYLLIFTSVIGVILYYLIDVAYPLPNSFLHSSSLSADIPLIAIFIVLMFEFFVAYFSSFSPFSLDPLWLSMGLMKPVVYARHYLLSKALKIFIVTLPINLVFLLNPKTFATGVSALISLPSLLVFASSINAKFVTPQIKYEDFQVITLPNPLKVLVGYIVVTVGIAIIFTDVISLNLGIIIPSIISSIVIVVIALPFLISSKYWEGVVENMVKNGYV</sequence>
<keyword evidence="1" id="KW-0812">Transmembrane</keyword>
<dbReference type="EMBL" id="CP029288">
    <property type="protein sequence ID" value="AWR96128.1"/>
    <property type="molecule type" value="Genomic_DNA"/>
</dbReference>
<dbReference type="AlphaFoldDB" id="A0A2U9IJ95"/>
<dbReference type="KEGG" id="asul:DFR86_00230"/>
<organism evidence="2 3">
    <name type="scientific">Acidianus sulfidivorans JP7</name>
    <dbReference type="NCBI Taxonomy" id="619593"/>
    <lineage>
        <taxon>Archaea</taxon>
        <taxon>Thermoproteota</taxon>
        <taxon>Thermoprotei</taxon>
        <taxon>Sulfolobales</taxon>
        <taxon>Sulfolobaceae</taxon>
        <taxon>Acidianus</taxon>
    </lineage>
</organism>
<evidence type="ECO:0000313" key="3">
    <source>
        <dbReference type="Proteomes" id="UP000248410"/>
    </source>
</evidence>
<feature type="transmembrane region" description="Helical" evidence="1">
    <location>
        <begin position="366"/>
        <end position="386"/>
    </location>
</feature>
<feature type="transmembrane region" description="Helical" evidence="1">
    <location>
        <begin position="49"/>
        <end position="68"/>
    </location>
</feature>
<feature type="transmembrane region" description="Helical" evidence="1">
    <location>
        <begin position="21"/>
        <end position="43"/>
    </location>
</feature>
<keyword evidence="1" id="KW-1133">Transmembrane helix</keyword>
<evidence type="ECO:0000256" key="1">
    <source>
        <dbReference type="SAM" id="Phobius"/>
    </source>
</evidence>
<dbReference type="Proteomes" id="UP000248410">
    <property type="component" value="Chromosome"/>
</dbReference>
<dbReference type="RefSeq" id="WP_110379018.1">
    <property type="nucleotide sequence ID" value="NZ_CP029288.2"/>
</dbReference>
<protein>
    <submittedName>
        <fullName evidence="2">Uncharacterized protein</fullName>
    </submittedName>
</protein>
<keyword evidence="3" id="KW-1185">Reference proteome</keyword>
<dbReference type="GeneID" id="36836349"/>
<proteinExistence type="predicted"/>
<evidence type="ECO:0000313" key="2">
    <source>
        <dbReference type="EMBL" id="AWR96128.1"/>
    </source>
</evidence>
<feature type="transmembrane region" description="Helical" evidence="1">
    <location>
        <begin position="270"/>
        <end position="290"/>
    </location>
</feature>
<dbReference type="OrthoDB" id="43974at2157"/>
<feature type="transmembrane region" description="Helical" evidence="1">
    <location>
        <begin position="339"/>
        <end position="360"/>
    </location>
</feature>
<accession>A0A2U9IJ95</accession>
<name>A0A2U9IJ95_9CREN</name>
<feature type="transmembrane region" description="Helical" evidence="1">
    <location>
        <begin position="225"/>
        <end position="249"/>
    </location>
</feature>
<feature type="transmembrane region" description="Helical" evidence="1">
    <location>
        <begin position="75"/>
        <end position="95"/>
    </location>
</feature>
<gene>
    <name evidence="2" type="ORF">DFR86_00230</name>
</gene>
<reference evidence="2 3" key="1">
    <citation type="submission" date="2018-05" db="EMBL/GenBank/DDBJ databases">
        <title>Complete Genome Sequences of Extremely Thermoacidophilic, Metal-Mobilizing Type-Strain Members of the Archaeal Family Sulfolobaceae: Acidianus brierleyi DSM-1651T, Acidianus sulfidivorans DSM-18786T, Metallosphaera hakonensis DSM-7519T, and Metallosphaera prunae DSM-10039T.</title>
        <authorList>
            <person name="Counts J.A."/>
            <person name="Kelly R.M."/>
        </authorList>
    </citation>
    <scope>NUCLEOTIDE SEQUENCE [LARGE SCALE GENOMIC DNA]</scope>
    <source>
        <strain evidence="2 3">JP7</strain>
    </source>
</reference>